<proteinExistence type="inferred from homology"/>
<keyword evidence="2" id="KW-0547">Nucleotide-binding</keyword>
<reference evidence="5" key="1">
    <citation type="submission" date="2023-09" db="EMBL/GenBank/DDBJ databases">
        <title>Description of first Herbaspirillum huttiense subsp. nephrolepsisexaltata and Herbaspirillum huttiense subsp. lycopersicon.</title>
        <authorList>
            <person name="Poudel M."/>
            <person name="Sharma A."/>
            <person name="Goss E."/>
            <person name="Tapia J.H."/>
            <person name="Harmon C.M."/>
            <person name="Jones J.B."/>
        </authorList>
    </citation>
    <scope>NUCLEOTIDE SEQUENCE</scope>
    <source>
        <strain evidence="5">SE1</strain>
    </source>
</reference>
<evidence type="ECO:0000256" key="3">
    <source>
        <dbReference type="ARBA" id="ARBA00022840"/>
    </source>
</evidence>
<dbReference type="PANTHER" id="PTHR30473:SF3">
    <property type="entry name" value="PROTEIN PHOH"/>
    <property type="match status" value="1"/>
</dbReference>
<evidence type="ECO:0000259" key="4">
    <source>
        <dbReference type="Pfam" id="PF02562"/>
    </source>
</evidence>
<keyword evidence="3" id="KW-0067">ATP-binding</keyword>
<dbReference type="Proteomes" id="UP001246576">
    <property type="component" value="Unassembled WGS sequence"/>
</dbReference>
<dbReference type="InterPro" id="IPR027417">
    <property type="entry name" value="P-loop_NTPase"/>
</dbReference>
<comment type="caution">
    <text evidence="5">The sequence shown here is derived from an EMBL/GenBank/DDBJ whole genome shotgun (WGS) entry which is preliminary data.</text>
</comment>
<gene>
    <name evidence="5" type="ORF">RI048_02095</name>
</gene>
<dbReference type="Pfam" id="PF02562">
    <property type="entry name" value="PhoH"/>
    <property type="match status" value="1"/>
</dbReference>
<dbReference type="RefSeq" id="WP_310839417.1">
    <property type="nucleotide sequence ID" value="NZ_JAVLSJ010000001.1"/>
</dbReference>
<dbReference type="SUPFAM" id="SSF52540">
    <property type="entry name" value="P-loop containing nucleoside triphosphate hydrolases"/>
    <property type="match status" value="1"/>
</dbReference>
<sequence length="242" mass="27229">MPKSDRMKGRAAKRGAVATEFTPFDEPARPVAVKPFEPRTEKQRRYVNAMRHGFMVTFGIGPAGTGKTYAAGCVGAELLRAKKVEKIILTRPAVEAGGEKLGYLPGEKEQKFDPYFDPFREVLEERLGKSFVEMMIKAGRIKCEPFAYMRGKTFKNAFVILDEAQNATKEQFKLFLTRIGEGSKVVIDGDETQSDVGSRSGLIDAVERLEDDPEVRVIEFEEADIVRHDFVQRVVKAYTVRK</sequence>
<dbReference type="EMBL" id="JAVLSJ010000001">
    <property type="protein sequence ID" value="MDR9846995.1"/>
    <property type="molecule type" value="Genomic_DNA"/>
</dbReference>
<evidence type="ECO:0000313" key="5">
    <source>
        <dbReference type="EMBL" id="MDR9846995.1"/>
    </source>
</evidence>
<organism evidence="5 6">
    <name type="scientific">Herbaspirillum huttiense subsp. lycopersici</name>
    <dbReference type="NCBI Taxonomy" id="3074428"/>
    <lineage>
        <taxon>Bacteria</taxon>
        <taxon>Pseudomonadati</taxon>
        <taxon>Pseudomonadota</taxon>
        <taxon>Betaproteobacteria</taxon>
        <taxon>Burkholderiales</taxon>
        <taxon>Oxalobacteraceae</taxon>
        <taxon>Herbaspirillum</taxon>
    </lineage>
</organism>
<evidence type="ECO:0000313" key="6">
    <source>
        <dbReference type="Proteomes" id="UP001246576"/>
    </source>
</evidence>
<evidence type="ECO:0000256" key="2">
    <source>
        <dbReference type="ARBA" id="ARBA00022741"/>
    </source>
</evidence>
<evidence type="ECO:0000256" key="1">
    <source>
        <dbReference type="ARBA" id="ARBA00010393"/>
    </source>
</evidence>
<comment type="similarity">
    <text evidence="1">Belongs to the PhoH family.</text>
</comment>
<dbReference type="InterPro" id="IPR051451">
    <property type="entry name" value="PhoH2-like"/>
</dbReference>
<feature type="domain" description="PhoH-like protein" evidence="4">
    <location>
        <begin position="37"/>
        <end position="238"/>
    </location>
</feature>
<dbReference type="PANTHER" id="PTHR30473">
    <property type="entry name" value="PROTEIN PHOH"/>
    <property type="match status" value="1"/>
</dbReference>
<dbReference type="InterPro" id="IPR003714">
    <property type="entry name" value="PhoH"/>
</dbReference>
<name>A0ABU2EGI8_9BURK</name>
<dbReference type="Gene3D" id="3.40.50.300">
    <property type="entry name" value="P-loop containing nucleotide triphosphate hydrolases"/>
    <property type="match status" value="1"/>
</dbReference>
<keyword evidence="6" id="KW-1185">Reference proteome</keyword>
<protein>
    <submittedName>
        <fullName evidence="5">PhoH family protein</fullName>
    </submittedName>
</protein>
<accession>A0ABU2EGI8</accession>